<name>A0A498QW14_9MYCO</name>
<dbReference type="EMBL" id="UPHU01000001">
    <property type="protein sequence ID" value="VBA50204.1"/>
    <property type="molecule type" value="Genomic_DNA"/>
</dbReference>
<protein>
    <submittedName>
        <fullName evidence="1">Uncharacterized protein</fullName>
    </submittedName>
</protein>
<gene>
    <name evidence="1" type="ORF">LAUMK142_02457</name>
</gene>
<organism evidence="1 2">
    <name type="scientific">Mycobacterium pseudokansasii</name>
    <dbReference type="NCBI Taxonomy" id="2341080"/>
    <lineage>
        <taxon>Bacteria</taxon>
        <taxon>Bacillati</taxon>
        <taxon>Actinomycetota</taxon>
        <taxon>Actinomycetes</taxon>
        <taxon>Mycobacteriales</taxon>
        <taxon>Mycobacteriaceae</taxon>
        <taxon>Mycobacterium</taxon>
    </lineage>
</organism>
<evidence type="ECO:0000313" key="2">
    <source>
        <dbReference type="Proteomes" id="UP000268285"/>
    </source>
</evidence>
<proteinExistence type="predicted"/>
<dbReference type="Proteomes" id="UP000268285">
    <property type="component" value="Unassembled WGS sequence"/>
</dbReference>
<dbReference type="AlphaFoldDB" id="A0A498QW14"/>
<evidence type="ECO:0000313" key="1">
    <source>
        <dbReference type="EMBL" id="VBA50204.1"/>
    </source>
</evidence>
<reference evidence="1 2" key="1">
    <citation type="submission" date="2018-09" db="EMBL/GenBank/DDBJ databases">
        <authorList>
            <person name="Tagini F."/>
        </authorList>
    </citation>
    <scope>NUCLEOTIDE SEQUENCE [LARGE SCALE GENOMIC DNA]</scope>
    <source>
        <strain evidence="1 2">MK142</strain>
    </source>
</reference>
<sequence>MRGWVRELVLPSIASRFTTPGAARYAPDIMWSNLCFREIAAARNVFQARYRNPTWLILCRDLRFDCDGV</sequence>
<keyword evidence="2" id="KW-1185">Reference proteome</keyword>
<accession>A0A498QW14</accession>